<evidence type="ECO:0000313" key="4">
    <source>
        <dbReference type="Proteomes" id="UP001448207"/>
    </source>
</evidence>
<keyword evidence="1" id="KW-0067">ATP-binding</keyword>
<keyword evidence="4" id="KW-1185">Reference proteome</keyword>
<protein>
    <submittedName>
        <fullName evidence="3">P-loop containing nucleoside triphosphate hydrolase protein</fullName>
    </submittedName>
</protein>
<evidence type="ECO:0000313" key="3">
    <source>
        <dbReference type="EMBL" id="KAL0091780.1"/>
    </source>
</evidence>
<gene>
    <name evidence="3" type="ORF">J3Q64DRAFT_1634950</name>
</gene>
<dbReference type="PANTHER" id="PTHR23077:SF51">
    <property type="entry name" value="AAA+ ATPASE DOMAIN-CONTAINING PROTEIN"/>
    <property type="match status" value="1"/>
</dbReference>
<dbReference type="GO" id="GO:0016787">
    <property type="term" value="F:hydrolase activity"/>
    <property type="evidence" value="ECO:0007669"/>
    <property type="project" value="UniProtKB-KW"/>
</dbReference>
<name>A0ABR3B6U3_PHYBL</name>
<proteinExistence type="inferred from homology"/>
<dbReference type="Pfam" id="PF17862">
    <property type="entry name" value="AAA_lid_3"/>
    <property type="match status" value="1"/>
</dbReference>
<dbReference type="InterPro" id="IPR003959">
    <property type="entry name" value="ATPase_AAA_core"/>
</dbReference>
<accession>A0ABR3B6U3</accession>
<dbReference type="InterPro" id="IPR003593">
    <property type="entry name" value="AAA+_ATPase"/>
</dbReference>
<keyword evidence="3" id="KW-0378">Hydrolase</keyword>
<comment type="caution">
    <text evidence="3">The sequence shown here is derived from an EMBL/GenBank/DDBJ whole genome shotgun (WGS) entry which is preliminary data.</text>
</comment>
<dbReference type="InterPro" id="IPR003960">
    <property type="entry name" value="ATPase_AAA_CS"/>
</dbReference>
<feature type="domain" description="AAA+ ATPase" evidence="2">
    <location>
        <begin position="158"/>
        <end position="298"/>
    </location>
</feature>
<dbReference type="InterPro" id="IPR050168">
    <property type="entry name" value="AAA_ATPase_domain"/>
</dbReference>
<reference evidence="3 4" key="1">
    <citation type="submission" date="2024-04" db="EMBL/GenBank/DDBJ databases">
        <title>Symmetric and asymmetric DNA N6-adenine methylation regulates different biological responses in Mucorales.</title>
        <authorList>
            <consortium name="Lawrence Berkeley National Laboratory"/>
            <person name="Lax C."/>
            <person name="Mondo S.J."/>
            <person name="Osorio-Concepcion M."/>
            <person name="Muszewska A."/>
            <person name="Corrochano-Luque M."/>
            <person name="Gutierrez G."/>
            <person name="Riley R."/>
            <person name="Lipzen A."/>
            <person name="Guo J."/>
            <person name="Hundley H."/>
            <person name="Amirebrahimi M."/>
            <person name="Ng V."/>
            <person name="Lorenzo-Gutierrez D."/>
            <person name="Binder U."/>
            <person name="Yang J."/>
            <person name="Song Y."/>
            <person name="Canovas D."/>
            <person name="Navarro E."/>
            <person name="Freitag M."/>
            <person name="Gabaldon T."/>
            <person name="Grigoriev I.V."/>
            <person name="Corrochano L.M."/>
            <person name="Nicolas F.E."/>
            <person name="Garre V."/>
        </authorList>
    </citation>
    <scope>NUCLEOTIDE SEQUENCE [LARGE SCALE GENOMIC DNA]</scope>
    <source>
        <strain evidence="3 4">L51</strain>
    </source>
</reference>
<dbReference type="EMBL" id="JBCLYO010000003">
    <property type="protein sequence ID" value="KAL0091780.1"/>
    <property type="molecule type" value="Genomic_DNA"/>
</dbReference>
<keyword evidence="1" id="KW-0547">Nucleotide-binding</keyword>
<dbReference type="Proteomes" id="UP001448207">
    <property type="component" value="Unassembled WGS sequence"/>
</dbReference>
<dbReference type="PANTHER" id="PTHR23077">
    <property type="entry name" value="AAA-FAMILY ATPASE"/>
    <property type="match status" value="1"/>
</dbReference>
<dbReference type="Gene3D" id="1.10.8.60">
    <property type="match status" value="2"/>
</dbReference>
<dbReference type="InterPro" id="IPR027417">
    <property type="entry name" value="P-loop_NTPase"/>
</dbReference>
<sequence>MYDIYIRTYLIKENHRPQRKLIAENILQDFELDSQLSKVEAVNYYATQISMRTSGYVALDLKRLCKRALLKSLRRNRLESDDLAGELAQLSLVPEIEWSDFEYALSTYRPSQQIEVEASLPKRDWKEIGGYKIKQKITQATLLPLLQPEIFTRLGVKPPSGLLLYGPSGCGKTAMVQALASESMMNVISIKGPEIFSKYLGETESKVRKLFATAKRIAPCIMFIDEMDAIGTRRGWDTSDSGGGVNERVLSTLLNEMDGVEGRQGVIVIGCTNRPDQIDDAILRPGRLDQLIYVGLPTMEERLDIVMILSKKMVVSPTVDLQSLAQQTEYCNGADLENMFRGAGILALRQDLNANAIEDKHLQQILETVCKRAKHQVLEQDSLAIYEKFRNDHSV</sequence>
<dbReference type="SUPFAM" id="SSF52540">
    <property type="entry name" value="P-loop containing nucleoside triphosphate hydrolases"/>
    <property type="match status" value="1"/>
</dbReference>
<evidence type="ECO:0000256" key="1">
    <source>
        <dbReference type="RuleBase" id="RU003651"/>
    </source>
</evidence>
<dbReference type="Pfam" id="PF00004">
    <property type="entry name" value="AAA"/>
    <property type="match status" value="1"/>
</dbReference>
<comment type="similarity">
    <text evidence="1">Belongs to the AAA ATPase family.</text>
</comment>
<dbReference type="PROSITE" id="PS00674">
    <property type="entry name" value="AAA"/>
    <property type="match status" value="1"/>
</dbReference>
<organism evidence="3 4">
    <name type="scientific">Phycomyces blakesleeanus</name>
    <dbReference type="NCBI Taxonomy" id="4837"/>
    <lineage>
        <taxon>Eukaryota</taxon>
        <taxon>Fungi</taxon>
        <taxon>Fungi incertae sedis</taxon>
        <taxon>Mucoromycota</taxon>
        <taxon>Mucoromycotina</taxon>
        <taxon>Mucoromycetes</taxon>
        <taxon>Mucorales</taxon>
        <taxon>Phycomycetaceae</taxon>
        <taxon>Phycomyces</taxon>
    </lineage>
</organism>
<dbReference type="InterPro" id="IPR041569">
    <property type="entry name" value="AAA_lid_3"/>
</dbReference>
<dbReference type="SMART" id="SM00382">
    <property type="entry name" value="AAA"/>
    <property type="match status" value="1"/>
</dbReference>
<dbReference type="Gene3D" id="3.40.50.300">
    <property type="entry name" value="P-loop containing nucleotide triphosphate hydrolases"/>
    <property type="match status" value="1"/>
</dbReference>
<evidence type="ECO:0000259" key="2">
    <source>
        <dbReference type="SMART" id="SM00382"/>
    </source>
</evidence>